<dbReference type="AlphaFoldDB" id="A0A1C3KA71"/>
<dbReference type="PANTHER" id="PTHR12999">
    <property type="entry name" value="ZINC FINGER RAN-BINDING DOMAIN-CONTAINING PROTEIN 2 ZRANB2-RELATED"/>
    <property type="match status" value="1"/>
</dbReference>
<dbReference type="PROSITE" id="PS50199">
    <property type="entry name" value="ZF_RANBP2_2"/>
    <property type="match status" value="2"/>
</dbReference>
<feature type="region of interest" description="Disordered" evidence="12">
    <location>
        <begin position="172"/>
        <end position="278"/>
    </location>
</feature>
<dbReference type="VEuPathDB" id="PlasmoDB:PmUG01_03018300"/>
<evidence type="ECO:0000313" key="14">
    <source>
        <dbReference type="EMBL" id="SBT70369.1"/>
    </source>
</evidence>
<keyword evidence="7" id="KW-0862">Zinc</keyword>
<evidence type="ECO:0000256" key="11">
    <source>
        <dbReference type="PROSITE-ProRule" id="PRU00322"/>
    </source>
</evidence>
<evidence type="ECO:0000313" key="15">
    <source>
        <dbReference type="Proteomes" id="UP000219799"/>
    </source>
</evidence>
<keyword evidence="3" id="KW-0597">Phosphoprotein</keyword>
<dbReference type="InterPro" id="IPR017337">
    <property type="entry name" value="ZRANB2"/>
</dbReference>
<dbReference type="PIRSF" id="PIRSF037956">
    <property type="entry name" value="UCP037956_ZnF_Ran"/>
    <property type="match status" value="1"/>
</dbReference>
<evidence type="ECO:0000256" key="10">
    <source>
        <dbReference type="ARBA" id="ARBA00025731"/>
    </source>
</evidence>
<keyword evidence="9" id="KW-0539">Nucleus</keyword>
<evidence type="ECO:0000256" key="12">
    <source>
        <dbReference type="SAM" id="MobiDB-lite"/>
    </source>
</evidence>
<dbReference type="GO" id="GO:0003723">
    <property type="term" value="F:RNA binding"/>
    <property type="evidence" value="ECO:0007669"/>
    <property type="project" value="UniProtKB-KW"/>
</dbReference>
<feature type="domain" description="RanBP2-type" evidence="13">
    <location>
        <begin position="11"/>
        <end position="42"/>
    </location>
</feature>
<dbReference type="GO" id="GO:0005634">
    <property type="term" value="C:nucleus"/>
    <property type="evidence" value="ECO:0007669"/>
    <property type="project" value="UniProtKB-SubCell"/>
</dbReference>
<comment type="subcellular location">
    <subcellularLocation>
        <location evidence="1">Nucleus</location>
    </subcellularLocation>
</comment>
<feature type="compositionally biased region" description="Basic and acidic residues" evidence="12">
    <location>
        <begin position="197"/>
        <end position="278"/>
    </location>
</feature>
<dbReference type="SUPFAM" id="SSF90209">
    <property type="entry name" value="Ran binding protein zinc finger-like"/>
    <property type="match status" value="2"/>
</dbReference>
<evidence type="ECO:0000256" key="3">
    <source>
        <dbReference type="ARBA" id="ARBA00022553"/>
    </source>
</evidence>
<evidence type="ECO:0000256" key="9">
    <source>
        <dbReference type="ARBA" id="ARBA00023242"/>
    </source>
</evidence>
<feature type="region of interest" description="Disordered" evidence="12">
    <location>
        <begin position="98"/>
        <end position="127"/>
    </location>
</feature>
<keyword evidence="5" id="KW-0677">Repeat</keyword>
<evidence type="ECO:0000256" key="1">
    <source>
        <dbReference type="ARBA" id="ARBA00004123"/>
    </source>
</evidence>
<name>A0A1C3KA71_PLAMA</name>
<dbReference type="InterPro" id="IPR001876">
    <property type="entry name" value="Znf_RanBP2"/>
</dbReference>
<comment type="similarity">
    <text evidence="10">Belongs to the ZRANB2 family.</text>
</comment>
<keyword evidence="4" id="KW-0479">Metal-binding</keyword>
<evidence type="ECO:0000259" key="13">
    <source>
        <dbReference type="PROSITE" id="PS50199"/>
    </source>
</evidence>
<dbReference type="Proteomes" id="UP000219799">
    <property type="component" value="Chromosome 3"/>
</dbReference>
<dbReference type="GO" id="GO:0008270">
    <property type="term" value="F:zinc ion binding"/>
    <property type="evidence" value="ECO:0007669"/>
    <property type="project" value="UniProtKB-KW"/>
</dbReference>
<dbReference type="GO" id="GO:0006396">
    <property type="term" value="P:RNA processing"/>
    <property type="evidence" value="ECO:0007669"/>
    <property type="project" value="InterPro"/>
</dbReference>
<accession>A0A1C3KA71</accession>
<keyword evidence="8" id="KW-0694">RNA-binding</keyword>
<evidence type="ECO:0000256" key="6">
    <source>
        <dbReference type="ARBA" id="ARBA00022771"/>
    </source>
</evidence>
<organism evidence="14 15">
    <name type="scientific">Plasmodium malariae</name>
    <dbReference type="NCBI Taxonomy" id="5858"/>
    <lineage>
        <taxon>Eukaryota</taxon>
        <taxon>Sar</taxon>
        <taxon>Alveolata</taxon>
        <taxon>Apicomplexa</taxon>
        <taxon>Aconoidasida</taxon>
        <taxon>Haemosporida</taxon>
        <taxon>Plasmodiidae</taxon>
        <taxon>Plasmodium</taxon>
        <taxon>Plasmodium (Plasmodium)</taxon>
    </lineage>
</organism>
<dbReference type="Pfam" id="PF00641">
    <property type="entry name" value="Zn_ribbon_RanBP"/>
    <property type="match status" value="2"/>
</dbReference>
<dbReference type="SMART" id="SM00547">
    <property type="entry name" value="ZnF_RBZ"/>
    <property type="match status" value="2"/>
</dbReference>
<proteinExistence type="inferred from homology"/>
<gene>
    <name evidence="14" type="primary">PmlGA01_030010000</name>
    <name evidence="14" type="ORF">PMLGA01_030010000</name>
</gene>
<dbReference type="Gene3D" id="4.10.1060.10">
    <property type="entry name" value="Zinc finger, RanBP2-type"/>
    <property type="match status" value="2"/>
</dbReference>
<sequence>MENHKHIDKMQTGDWTCSDENCRNVNFSKRTHCNRCNRVRPKCSIKKNFKQVFFKSNDWKCDDCGNINWAKREKCNICGKSRFTKKLSEFKSNKEVRTGKGGGHYDIQGSNEKRVHDSEDEEYDEFGRKKKRKIIENGDKNANINFEESDVRHSSYHINNKDNTIYKNITYKNKHSENPQSRSVSSNCVKRSNGVGDSKKYYDRKADYEKKGDRSYNSGDRYDGGKHSEGRYNDGRYIDGKRSDSRYNERRNQDRADFYENRSNERRGDYDRKKYRKD</sequence>
<evidence type="ECO:0000256" key="7">
    <source>
        <dbReference type="ARBA" id="ARBA00022833"/>
    </source>
</evidence>
<dbReference type="EMBL" id="LT594491">
    <property type="protein sequence ID" value="SBT70369.1"/>
    <property type="molecule type" value="Genomic_DNA"/>
</dbReference>
<keyword evidence="6 11" id="KW-0863">Zinc-finger</keyword>
<feature type="compositionally biased region" description="Polar residues" evidence="12">
    <location>
        <begin position="178"/>
        <end position="190"/>
    </location>
</feature>
<evidence type="ECO:0000256" key="8">
    <source>
        <dbReference type="ARBA" id="ARBA00022884"/>
    </source>
</evidence>
<dbReference type="PANTHER" id="PTHR12999:SF17">
    <property type="entry name" value="ZINC FINGER RAN-BINDING DOMAIN-CONTAINING PROTEIN 2"/>
    <property type="match status" value="1"/>
</dbReference>
<protein>
    <recommendedName>
        <fullName evidence="2">Zinc finger Ran-binding domain-containing protein 2</fullName>
    </recommendedName>
</protein>
<feature type="domain" description="RanBP2-type" evidence="13">
    <location>
        <begin position="55"/>
        <end position="84"/>
    </location>
</feature>
<reference evidence="14 15" key="1">
    <citation type="submission" date="2016-06" db="EMBL/GenBank/DDBJ databases">
        <authorList>
            <consortium name="Pathogen Informatics"/>
        </authorList>
    </citation>
    <scope>NUCLEOTIDE SEQUENCE [LARGE SCALE GENOMIC DNA]</scope>
    <source>
        <strain evidence="14">PmlGA01</strain>
    </source>
</reference>
<evidence type="ECO:0000256" key="4">
    <source>
        <dbReference type="ARBA" id="ARBA00022723"/>
    </source>
</evidence>
<dbReference type="PROSITE" id="PS01358">
    <property type="entry name" value="ZF_RANBP2_1"/>
    <property type="match status" value="2"/>
</dbReference>
<evidence type="ECO:0000256" key="5">
    <source>
        <dbReference type="ARBA" id="ARBA00022737"/>
    </source>
</evidence>
<evidence type="ECO:0000256" key="2">
    <source>
        <dbReference type="ARBA" id="ARBA00017543"/>
    </source>
</evidence>
<dbReference type="InterPro" id="IPR036443">
    <property type="entry name" value="Znf_RanBP2_sf"/>
</dbReference>